<dbReference type="EMBL" id="VSSQ01012307">
    <property type="protein sequence ID" value="MPM48921.1"/>
    <property type="molecule type" value="Genomic_DNA"/>
</dbReference>
<accession>A0A645A9F9</accession>
<proteinExistence type="predicted"/>
<dbReference type="AlphaFoldDB" id="A0A645A9F9"/>
<name>A0A645A9F9_9ZZZZ</name>
<protein>
    <submittedName>
        <fullName evidence="1">Uncharacterized protein</fullName>
    </submittedName>
</protein>
<reference evidence="1" key="1">
    <citation type="submission" date="2019-08" db="EMBL/GenBank/DDBJ databases">
        <authorList>
            <person name="Kucharzyk K."/>
            <person name="Murdoch R.W."/>
            <person name="Higgins S."/>
            <person name="Loffler F."/>
        </authorList>
    </citation>
    <scope>NUCLEOTIDE SEQUENCE</scope>
</reference>
<comment type="caution">
    <text evidence="1">The sequence shown here is derived from an EMBL/GenBank/DDBJ whole genome shotgun (WGS) entry which is preliminary data.</text>
</comment>
<sequence>MKITIEFRNIEEYVEFNKKTATKKLIQEIQEFIPEDSINGKHLKNEKSTKRNY</sequence>
<organism evidence="1">
    <name type="scientific">bioreactor metagenome</name>
    <dbReference type="NCBI Taxonomy" id="1076179"/>
    <lineage>
        <taxon>unclassified sequences</taxon>
        <taxon>metagenomes</taxon>
        <taxon>ecological metagenomes</taxon>
    </lineage>
</organism>
<evidence type="ECO:0000313" key="1">
    <source>
        <dbReference type="EMBL" id="MPM48921.1"/>
    </source>
</evidence>
<gene>
    <name evidence="1" type="ORF">SDC9_95648</name>
</gene>